<comment type="similarity">
    <text evidence="1">Belongs to the RMD1/sif2 family.</text>
</comment>
<dbReference type="InterPro" id="IPR051624">
    <property type="entry name" value="RMD1/Sad1-interacting"/>
</dbReference>
<dbReference type="InterPro" id="IPR003734">
    <property type="entry name" value="DUF155"/>
</dbReference>
<organism evidence="4">
    <name type="scientific">Selaginella moellendorffii</name>
    <name type="common">Spikemoss</name>
    <dbReference type="NCBI Taxonomy" id="88036"/>
    <lineage>
        <taxon>Eukaryota</taxon>
        <taxon>Viridiplantae</taxon>
        <taxon>Streptophyta</taxon>
        <taxon>Embryophyta</taxon>
        <taxon>Tracheophyta</taxon>
        <taxon>Lycopodiopsida</taxon>
        <taxon>Selaginellales</taxon>
        <taxon>Selaginellaceae</taxon>
        <taxon>Selaginella</taxon>
    </lineage>
</organism>
<keyword evidence="4" id="KW-1185">Reference proteome</keyword>
<dbReference type="STRING" id="88036.D8R027"/>
<feature type="non-terminal residue" evidence="3">
    <location>
        <position position="1"/>
    </location>
</feature>
<dbReference type="HOGENOM" id="CLU_011220_4_0_1"/>
<sequence>ISAEALFLARSVDLKSLAALEPPSLGVVLPCRNHVVIKLHDADSMAREDYSPMPGCLSNNKVAVVFQYGSVVLFNFHDLSPDTNPILAAVKRHSREFVGDPRKDNYRVVVIPGLDRWSQGGSDKIMVKKLDMDGVRIISLVLGQSIALDHYTRSIDEMLNTFGELNRHMELTGTFNMQRKALFKLVAAANAALADAILRLGLLERSDAAWQSARYDRIWEHMRGDFELDDRFESLEFKIGIIQHNVKFFLDILQNRKSDTLEWIIIFLIAGEICVGVYDILNGAGA</sequence>
<feature type="domain" description="DUF155" evidence="2">
    <location>
        <begin position="64"/>
        <end position="236"/>
    </location>
</feature>
<dbReference type="GO" id="GO:0005739">
    <property type="term" value="C:mitochondrion"/>
    <property type="evidence" value="ECO:0007669"/>
    <property type="project" value="UniProtKB-ARBA"/>
</dbReference>
<proteinExistence type="inferred from homology"/>
<feature type="non-terminal residue" evidence="3">
    <location>
        <position position="286"/>
    </location>
</feature>
<dbReference type="OMA" id="FINANSH"/>
<accession>D8R027</accession>
<evidence type="ECO:0000313" key="4">
    <source>
        <dbReference type="Proteomes" id="UP000001514"/>
    </source>
</evidence>
<dbReference type="Proteomes" id="UP000001514">
    <property type="component" value="Unassembled WGS sequence"/>
</dbReference>
<name>D8R027_SELML</name>
<dbReference type="FunCoup" id="D8R027">
    <property type="interactions" value="855"/>
</dbReference>
<dbReference type="EMBL" id="GL377569">
    <property type="protein sequence ID" value="EFJ34899.1"/>
    <property type="molecule type" value="Genomic_DNA"/>
</dbReference>
<dbReference type="OrthoDB" id="18302at2759"/>
<dbReference type="eggNOG" id="KOG2861">
    <property type="taxonomic scope" value="Eukaryota"/>
</dbReference>
<dbReference type="InParanoid" id="D8R027"/>
<reference evidence="3 4" key="1">
    <citation type="journal article" date="2011" name="Science">
        <title>The Selaginella genome identifies genetic changes associated with the evolution of vascular plants.</title>
        <authorList>
            <person name="Banks J.A."/>
            <person name="Nishiyama T."/>
            <person name="Hasebe M."/>
            <person name="Bowman J.L."/>
            <person name="Gribskov M."/>
            <person name="dePamphilis C."/>
            <person name="Albert V.A."/>
            <person name="Aono N."/>
            <person name="Aoyama T."/>
            <person name="Ambrose B.A."/>
            <person name="Ashton N.W."/>
            <person name="Axtell M.J."/>
            <person name="Barker E."/>
            <person name="Barker M.S."/>
            <person name="Bennetzen J.L."/>
            <person name="Bonawitz N.D."/>
            <person name="Chapple C."/>
            <person name="Cheng C."/>
            <person name="Correa L.G."/>
            <person name="Dacre M."/>
            <person name="DeBarry J."/>
            <person name="Dreyer I."/>
            <person name="Elias M."/>
            <person name="Engstrom E.M."/>
            <person name="Estelle M."/>
            <person name="Feng L."/>
            <person name="Finet C."/>
            <person name="Floyd S.K."/>
            <person name="Frommer W.B."/>
            <person name="Fujita T."/>
            <person name="Gramzow L."/>
            <person name="Gutensohn M."/>
            <person name="Harholt J."/>
            <person name="Hattori M."/>
            <person name="Heyl A."/>
            <person name="Hirai T."/>
            <person name="Hiwatashi Y."/>
            <person name="Ishikawa M."/>
            <person name="Iwata M."/>
            <person name="Karol K.G."/>
            <person name="Koehler B."/>
            <person name="Kolukisaoglu U."/>
            <person name="Kubo M."/>
            <person name="Kurata T."/>
            <person name="Lalonde S."/>
            <person name="Li K."/>
            <person name="Li Y."/>
            <person name="Litt A."/>
            <person name="Lyons E."/>
            <person name="Manning G."/>
            <person name="Maruyama T."/>
            <person name="Michael T.P."/>
            <person name="Mikami K."/>
            <person name="Miyazaki S."/>
            <person name="Morinaga S."/>
            <person name="Murata T."/>
            <person name="Mueller-Roeber B."/>
            <person name="Nelson D.R."/>
            <person name="Obara M."/>
            <person name="Oguri Y."/>
            <person name="Olmstead R.G."/>
            <person name="Onodera N."/>
            <person name="Petersen B.L."/>
            <person name="Pils B."/>
            <person name="Prigge M."/>
            <person name="Rensing S.A."/>
            <person name="Riano-Pachon D.M."/>
            <person name="Roberts A.W."/>
            <person name="Sato Y."/>
            <person name="Scheller H.V."/>
            <person name="Schulz B."/>
            <person name="Schulz C."/>
            <person name="Shakirov E.V."/>
            <person name="Shibagaki N."/>
            <person name="Shinohara N."/>
            <person name="Shippen D.E."/>
            <person name="Soerensen I."/>
            <person name="Sotooka R."/>
            <person name="Sugimoto N."/>
            <person name="Sugita M."/>
            <person name="Sumikawa N."/>
            <person name="Tanurdzic M."/>
            <person name="Theissen G."/>
            <person name="Ulvskov P."/>
            <person name="Wakazuki S."/>
            <person name="Weng J.K."/>
            <person name="Willats W.W."/>
            <person name="Wipf D."/>
            <person name="Wolf P.G."/>
            <person name="Yang L."/>
            <person name="Zimmer A.D."/>
            <person name="Zhu Q."/>
            <person name="Mitros T."/>
            <person name="Hellsten U."/>
            <person name="Loque D."/>
            <person name="Otillar R."/>
            <person name="Salamov A."/>
            <person name="Schmutz J."/>
            <person name="Shapiro H."/>
            <person name="Lindquist E."/>
            <person name="Lucas S."/>
            <person name="Rokhsar D."/>
            <person name="Grigoriev I.V."/>
        </authorList>
    </citation>
    <scope>NUCLEOTIDE SEQUENCE [LARGE SCALE GENOMIC DNA]</scope>
</reference>
<dbReference type="Pfam" id="PF02582">
    <property type="entry name" value="DUF155"/>
    <property type="match status" value="1"/>
</dbReference>
<dbReference type="PANTHER" id="PTHR16255">
    <property type="entry name" value="REQUIRED FOR MEIOTIC NUCLEAR DIVISION PROTEIN 1 HOMOLOG"/>
    <property type="match status" value="1"/>
</dbReference>
<evidence type="ECO:0000259" key="2">
    <source>
        <dbReference type="Pfam" id="PF02582"/>
    </source>
</evidence>
<dbReference type="PANTHER" id="PTHR16255:SF6">
    <property type="entry name" value="PROTEIN RETARDED ROOT GROWTH-LIKE"/>
    <property type="match status" value="1"/>
</dbReference>
<dbReference type="Gramene" id="EFJ34899">
    <property type="protein sequence ID" value="EFJ34899"/>
    <property type="gene ID" value="SELMODRAFT_66073"/>
</dbReference>
<evidence type="ECO:0000313" key="3">
    <source>
        <dbReference type="EMBL" id="EFJ34899.1"/>
    </source>
</evidence>
<evidence type="ECO:0000256" key="1">
    <source>
        <dbReference type="ARBA" id="ARBA00008306"/>
    </source>
</evidence>
<dbReference type="AlphaFoldDB" id="D8R027"/>
<protein>
    <recommendedName>
        <fullName evidence="2">DUF155 domain-containing protein</fullName>
    </recommendedName>
</protein>
<gene>
    <name evidence="3" type="ORF">SELMODRAFT_66073</name>
</gene>
<dbReference type="KEGG" id="smo:SELMODRAFT_66073"/>